<keyword evidence="6" id="KW-1185">Reference proteome</keyword>
<dbReference type="PANTHER" id="PTHR43401">
    <property type="entry name" value="L-THREONINE 3-DEHYDROGENASE"/>
    <property type="match status" value="1"/>
</dbReference>
<sequence length="333" mass="34761">MLVTGVDQLTVSDVPEPASDGRAVVAPATMGLCGTDVKILAGSIPVDTPRILGHEIVGRVVRPGPARRVDEGQRVLIDPGIACGHCRLCRADRPHLCPHGALMGRDVDGGFGERVAVDEFQLHPIPDELSTGDASLLQVLGTCVHAQTRVADVFPGQTAAVVGLGVSGLLHLQLLRERGVDRIVAVTRSAWKRELAERWGAIATASPGDAGDVLDEVTGGAGADLVVETAGSASTLARSIELAAMGATVLAFGTAPSGPAELPLYQLYYKELDVVNARAARPRDYTRAIQLATSGRLHLRDLWSADFPLDDAAAAVAAARDSSTLKVTMTLPG</sequence>
<gene>
    <name evidence="5" type="ORF">DPM12_12410</name>
</gene>
<proteinExistence type="predicted"/>
<feature type="domain" description="Alcohol dehydrogenase-like C-terminal" evidence="3">
    <location>
        <begin position="168"/>
        <end position="293"/>
    </location>
</feature>
<dbReference type="InterPro" id="IPR050129">
    <property type="entry name" value="Zn_alcohol_dh"/>
</dbReference>
<protein>
    <recommendedName>
        <fullName evidence="7">Enoyl reductase (ER) domain-containing protein</fullName>
    </recommendedName>
</protein>
<name>A0A329QPZ6_9ACTN</name>
<dbReference type="InterPro" id="IPR013154">
    <property type="entry name" value="ADH-like_N"/>
</dbReference>
<dbReference type="Gene3D" id="3.40.50.720">
    <property type="entry name" value="NAD(P)-binding Rossmann-like Domain"/>
    <property type="match status" value="1"/>
</dbReference>
<dbReference type="Pfam" id="PF00107">
    <property type="entry name" value="ADH_zinc_N"/>
    <property type="match status" value="1"/>
</dbReference>
<evidence type="ECO:0000256" key="2">
    <source>
        <dbReference type="ARBA" id="ARBA00023002"/>
    </source>
</evidence>
<dbReference type="EMBL" id="QMIG01000011">
    <property type="protein sequence ID" value="RAW13799.1"/>
    <property type="molecule type" value="Genomic_DNA"/>
</dbReference>
<dbReference type="Gene3D" id="3.90.180.10">
    <property type="entry name" value="Medium-chain alcohol dehydrogenases, catalytic domain"/>
    <property type="match status" value="1"/>
</dbReference>
<feature type="domain" description="Alcohol dehydrogenase-like N-terminal" evidence="4">
    <location>
        <begin position="20"/>
        <end position="127"/>
    </location>
</feature>
<evidence type="ECO:0000313" key="6">
    <source>
        <dbReference type="Proteomes" id="UP000250462"/>
    </source>
</evidence>
<dbReference type="AlphaFoldDB" id="A0A329QPZ6"/>
<dbReference type="PANTHER" id="PTHR43401:SF2">
    <property type="entry name" value="L-THREONINE 3-DEHYDROGENASE"/>
    <property type="match status" value="1"/>
</dbReference>
<dbReference type="Proteomes" id="UP000250462">
    <property type="component" value="Unassembled WGS sequence"/>
</dbReference>
<dbReference type="SUPFAM" id="SSF51735">
    <property type="entry name" value="NAD(P)-binding Rossmann-fold domains"/>
    <property type="match status" value="1"/>
</dbReference>
<comment type="caution">
    <text evidence="5">The sequence shown here is derived from an EMBL/GenBank/DDBJ whole genome shotgun (WGS) entry which is preliminary data.</text>
</comment>
<dbReference type="InterPro" id="IPR011032">
    <property type="entry name" value="GroES-like_sf"/>
</dbReference>
<accession>A0A329QPZ6</accession>
<dbReference type="GO" id="GO:0016491">
    <property type="term" value="F:oxidoreductase activity"/>
    <property type="evidence" value="ECO:0007669"/>
    <property type="project" value="UniProtKB-KW"/>
</dbReference>
<dbReference type="InterPro" id="IPR013149">
    <property type="entry name" value="ADH-like_C"/>
</dbReference>
<keyword evidence="2" id="KW-0560">Oxidoreductase</keyword>
<evidence type="ECO:0000313" key="5">
    <source>
        <dbReference type="EMBL" id="RAW13799.1"/>
    </source>
</evidence>
<reference evidence="5 6" key="1">
    <citation type="submission" date="2018-06" db="EMBL/GenBank/DDBJ databases">
        <title>Phytoactinopolyspora halophila sp. nov., a novel halophilic actinomycete isolated from a saline soil in China.</title>
        <authorList>
            <person name="Tang S.-K."/>
        </authorList>
    </citation>
    <scope>NUCLEOTIDE SEQUENCE [LARGE SCALE GENOMIC DNA]</scope>
    <source>
        <strain evidence="5 6">YIM 96934</strain>
    </source>
</reference>
<evidence type="ECO:0000259" key="4">
    <source>
        <dbReference type="Pfam" id="PF08240"/>
    </source>
</evidence>
<evidence type="ECO:0008006" key="7">
    <source>
        <dbReference type="Google" id="ProtNLM"/>
    </source>
</evidence>
<dbReference type="InterPro" id="IPR036291">
    <property type="entry name" value="NAD(P)-bd_dom_sf"/>
</dbReference>
<dbReference type="SUPFAM" id="SSF50129">
    <property type="entry name" value="GroES-like"/>
    <property type="match status" value="1"/>
</dbReference>
<comment type="cofactor">
    <cofactor evidence="1">
        <name>Zn(2+)</name>
        <dbReference type="ChEBI" id="CHEBI:29105"/>
    </cofactor>
</comment>
<organism evidence="5 6">
    <name type="scientific">Phytoactinopolyspora halophila</name>
    <dbReference type="NCBI Taxonomy" id="1981511"/>
    <lineage>
        <taxon>Bacteria</taxon>
        <taxon>Bacillati</taxon>
        <taxon>Actinomycetota</taxon>
        <taxon>Actinomycetes</taxon>
        <taxon>Jiangellales</taxon>
        <taxon>Jiangellaceae</taxon>
        <taxon>Phytoactinopolyspora</taxon>
    </lineage>
</organism>
<dbReference type="Pfam" id="PF08240">
    <property type="entry name" value="ADH_N"/>
    <property type="match status" value="1"/>
</dbReference>
<evidence type="ECO:0000259" key="3">
    <source>
        <dbReference type="Pfam" id="PF00107"/>
    </source>
</evidence>
<evidence type="ECO:0000256" key="1">
    <source>
        <dbReference type="ARBA" id="ARBA00001947"/>
    </source>
</evidence>